<feature type="domain" description="Gfo/Idh/MocA-like oxidoreductase N-terminal" evidence="2">
    <location>
        <begin position="5"/>
        <end position="125"/>
    </location>
</feature>
<protein>
    <submittedName>
        <fullName evidence="4">Gfo/Idh/MocA family oxidoreductase</fullName>
    </submittedName>
</protein>
<sequence length="326" mass="36440">MSEVIKWGFIGCGAVTELKSGPAFHKIPGSEVIAVMRRNAQKAEDYAKRHGIAKWYTDAEALIHDPEVNAVYIATPPGSHAEYCKKVAAAGKHVYVEKPMARNHAECLEMLEACAKAGVKLFVAYYRRTLPHFLWVKDQLQKGAIGEVRLVNLKLYKHIPSIDHQTGELMWRVFPDVAGGGHFYDLASHQLDYLDFALGPIAEASGIKSNQADWYPAEDIVMGNFRFESGVLGTGAWCFTTHQDDHLDEIEIIGSKGKIRFSTFGEPLVKLYREGHCTEHRFELPENIQFYLIKSIVEELQGKVVSCPSTGISAARTNRVMEQICS</sequence>
<reference evidence="4 5" key="1">
    <citation type="submission" date="2024-04" db="EMBL/GenBank/DDBJ databases">
        <title>Novel genus in family Flammeovirgaceae.</title>
        <authorList>
            <person name="Nguyen T.H."/>
            <person name="Vuong T.Q."/>
            <person name="Le H."/>
            <person name="Kim S.-G."/>
        </authorList>
    </citation>
    <scope>NUCLEOTIDE SEQUENCE [LARGE SCALE GENOMIC DNA]</scope>
    <source>
        <strain evidence="4 5">JCM 23209</strain>
    </source>
</reference>
<dbReference type="SUPFAM" id="SSF51735">
    <property type="entry name" value="NAD(P)-binding Rossmann-fold domains"/>
    <property type="match status" value="1"/>
</dbReference>
<dbReference type="SUPFAM" id="SSF55347">
    <property type="entry name" value="Glyceraldehyde-3-phosphate dehydrogenase-like, C-terminal domain"/>
    <property type="match status" value="1"/>
</dbReference>
<dbReference type="Gene3D" id="3.30.360.10">
    <property type="entry name" value="Dihydrodipicolinate Reductase, domain 2"/>
    <property type="match status" value="1"/>
</dbReference>
<dbReference type="PANTHER" id="PTHR43818:SF11">
    <property type="entry name" value="BCDNA.GH03377"/>
    <property type="match status" value="1"/>
</dbReference>
<gene>
    <name evidence="4" type="ORF">AAG747_10275</name>
</gene>
<dbReference type="InterPro" id="IPR050463">
    <property type="entry name" value="Gfo/Idh/MocA_oxidrdct_glycsds"/>
</dbReference>
<feature type="domain" description="GFO/IDH/MocA-like oxidoreductase" evidence="3">
    <location>
        <begin position="134"/>
        <end position="260"/>
    </location>
</feature>
<dbReference type="Proteomes" id="UP001403385">
    <property type="component" value="Unassembled WGS sequence"/>
</dbReference>
<accession>A0AAW9RU60</accession>
<evidence type="ECO:0000313" key="4">
    <source>
        <dbReference type="EMBL" id="MEN7548294.1"/>
    </source>
</evidence>
<dbReference type="GO" id="GO:0000166">
    <property type="term" value="F:nucleotide binding"/>
    <property type="evidence" value="ECO:0007669"/>
    <property type="project" value="InterPro"/>
</dbReference>
<evidence type="ECO:0000259" key="3">
    <source>
        <dbReference type="Pfam" id="PF22725"/>
    </source>
</evidence>
<dbReference type="InterPro" id="IPR036291">
    <property type="entry name" value="NAD(P)-bd_dom_sf"/>
</dbReference>
<dbReference type="AlphaFoldDB" id="A0AAW9RU60"/>
<dbReference type="PANTHER" id="PTHR43818">
    <property type="entry name" value="BCDNA.GH03377"/>
    <property type="match status" value="1"/>
</dbReference>
<name>A0AAW9RU60_9BACT</name>
<dbReference type="Pfam" id="PF22725">
    <property type="entry name" value="GFO_IDH_MocA_C3"/>
    <property type="match status" value="1"/>
</dbReference>
<keyword evidence="1" id="KW-0560">Oxidoreductase</keyword>
<dbReference type="Pfam" id="PF01408">
    <property type="entry name" value="GFO_IDH_MocA"/>
    <property type="match status" value="1"/>
</dbReference>
<keyword evidence="5" id="KW-1185">Reference proteome</keyword>
<proteinExistence type="predicted"/>
<dbReference type="InterPro" id="IPR000683">
    <property type="entry name" value="Gfo/Idh/MocA-like_OxRdtase_N"/>
</dbReference>
<comment type="caution">
    <text evidence="4">The sequence shown here is derived from an EMBL/GenBank/DDBJ whole genome shotgun (WGS) entry which is preliminary data.</text>
</comment>
<dbReference type="Gene3D" id="3.40.50.720">
    <property type="entry name" value="NAD(P)-binding Rossmann-like Domain"/>
    <property type="match status" value="1"/>
</dbReference>
<dbReference type="EMBL" id="JBDKWZ010000005">
    <property type="protein sequence ID" value="MEN7548294.1"/>
    <property type="molecule type" value="Genomic_DNA"/>
</dbReference>
<evidence type="ECO:0000259" key="2">
    <source>
        <dbReference type="Pfam" id="PF01408"/>
    </source>
</evidence>
<dbReference type="GO" id="GO:0016491">
    <property type="term" value="F:oxidoreductase activity"/>
    <property type="evidence" value="ECO:0007669"/>
    <property type="project" value="UniProtKB-KW"/>
</dbReference>
<evidence type="ECO:0000256" key="1">
    <source>
        <dbReference type="ARBA" id="ARBA00023002"/>
    </source>
</evidence>
<evidence type="ECO:0000313" key="5">
    <source>
        <dbReference type="Proteomes" id="UP001403385"/>
    </source>
</evidence>
<dbReference type="RefSeq" id="WP_346821073.1">
    <property type="nucleotide sequence ID" value="NZ_JBDKWZ010000005.1"/>
</dbReference>
<dbReference type="InterPro" id="IPR055170">
    <property type="entry name" value="GFO_IDH_MocA-like_dom"/>
</dbReference>
<organism evidence="4 5">
    <name type="scientific">Rapidithrix thailandica</name>
    <dbReference type="NCBI Taxonomy" id="413964"/>
    <lineage>
        <taxon>Bacteria</taxon>
        <taxon>Pseudomonadati</taxon>
        <taxon>Bacteroidota</taxon>
        <taxon>Cytophagia</taxon>
        <taxon>Cytophagales</taxon>
        <taxon>Flammeovirgaceae</taxon>
        <taxon>Rapidithrix</taxon>
    </lineage>
</organism>